<comment type="subcellular location">
    <subcellularLocation>
        <location evidence="1">Membrane</location>
        <topology evidence="1">Multi-pass membrane protein</topology>
    </subcellularLocation>
</comment>
<evidence type="ECO:0000256" key="1">
    <source>
        <dbReference type="ARBA" id="ARBA00004141"/>
    </source>
</evidence>
<evidence type="ECO:0000256" key="4">
    <source>
        <dbReference type="ARBA" id="ARBA00022989"/>
    </source>
</evidence>
<proteinExistence type="inferred from homology"/>
<dbReference type="InterPro" id="IPR001248">
    <property type="entry name" value="Pur-cyt_permease"/>
</dbReference>
<evidence type="ECO:0000256" key="6">
    <source>
        <dbReference type="SAM" id="Phobius"/>
    </source>
</evidence>
<feature type="transmembrane region" description="Helical" evidence="6">
    <location>
        <begin position="6"/>
        <end position="25"/>
    </location>
</feature>
<evidence type="ECO:0000256" key="3">
    <source>
        <dbReference type="ARBA" id="ARBA00022692"/>
    </source>
</evidence>
<dbReference type="Pfam" id="PF02133">
    <property type="entry name" value="Transp_cyt_pur"/>
    <property type="match status" value="1"/>
</dbReference>
<comment type="caution">
    <text evidence="7">The sequence shown here is derived from an EMBL/GenBank/DDBJ whole genome shotgun (WGS) entry which is preliminary data.</text>
</comment>
<accession>A0ABS6B9G6</accession>
<dbReference type="RefSeq" id="WP_215923023.1">
    <property type="nucleotide sequence ID" value="NZ_JAHKNI010000017.1"/>
</dbReference>
<evidence type="ECO:0000256" key="5">
    <source>
        <dbReference type="ARBA" id="ARBA00023136"/>
    </source>
</evidence>
<evidence type="ECO:0000256" key="2">
    <source>
        <dbReference type="ARBA" id="ARBA00008974"/>
    </source>
</evidence>
<dbReference type="Gene3D" id="1.10.4160.10">
    <property type="entry name" value="Hydantoin permease"/>
    <property type="match status" value="1"/>
</dbReference>
<keyword evidence="5 6" id="KW-0472">Membrane</keyword>
<organism evidence="7 8">
    <name type="scientific">Nocardia albiluteola</name>
    <dbReference type="NCBI Taxonomy" id="2842303"/>
    <lineage>
        <taxon>Bacteria</taxon>
        <taxon>Bacillati</taxon>
        <taxon>Actinomycetota</taxon>
        <taxon>Actinomycetes</taxon>
        <taxon>Mycobacteriales</taxon>
        <taxon>Nocardiaceae</taxon>
        <taxon>Nocardia</taxon>
    </lineage>
</organism>
<sequence>MNFLLVLGYLFTPWTAINLVDFYVVRRGHYSIREIVNPRGIYHRWNWRGLPAYGVGFAAMMPIGLAVAAGVYLLVCRSLDLTSERDTVTRADEGLEPEAVAVG</sequence>
<feature type="transmembrane region" description="Helical" evidence="6">
    <location>
        <begin position="52"/>
        <end position="75"/>
    </location>
</feature>
<protein>
    <submittedName>
        <fullName evidence="7">Cytosine permease</fullName>
    </submittedName>
</protein>
<keyword evidence="8" id="KW-1185">Reference proteome</keyword>
<dbReference type="Proteomes" id="UP000733379">
    <property type="component" value="Unassembled WGS sequence"/>
</dbReference>
<evidence type="ECO:0000313" key="8">
    <source>
        <dbReference type="Proteomes" id="UP000733379"/>
    </source>
</evidence>
<comment type="similarity">
    <text evidence="2">Belongs to the purine-cytosine permease (2.A.39) family.</text>
</comment>
<reference evidence="7 8" key="1">
    <citation type="submission" date="2021-06" db="EMBL/GenBank/DDBJ databases">
        <title>Actinomycetes sequencing.</title>
        <authorList>
            <person name="Shan Q."/>
        </authorList>
    </citation>
    <scope>NUCLEOTIDE SEQUENCE [LARGE SCALE GENOMIC DNA]</scope>
    <source>
        <strain evidence="7 8">NEAU-G5</strain>
    </source>
</reference>
<name>A0ABS6B9G6_9NOCA</name>
<gene>
    <name evidence="7" type="ORF">KO481_36195</name>
</gene>
<keyword evidence="4 6" id="KW-1133">Transmembrane helix</keyword>
<evidence type="ECO:0000313" key="7">
    <source>
        <dbReference type="EMBL" id="MBU3066951.1"/>
    </source>
</evidence>
<dbReference type="EMBL" id="JAHKNI010000017">
    <property type="protein sequence ID" value="MBU3066951.1"/>
    <property type="molecule type" value="Genomic_DNA"/>
</dbReference>
<keyword evidence="3 6" id="KW-0812">Transmembrane</keyword>